<feature type="domain" description="Protein kinase" evidence="37">
    <location>
        <begin position="679"/>
        <end position="978"/>
    </location>
</feature>
<comment type="subunit">
    <text evidence="31">Component of the 7-subunit TFIIH core complex composed of XPB/ERCC3, XPD/ERCC2, GTF2H1, GTF2H2, GTF2H3, GTF2H4 and GTF2H5, which is active in NER. The core complex associates with the 3-subunit CDK-activating kinase (CAK) module composed of CCNH/cyclin H, CDK7 and MNAT1 to form the 10-subunit holoenzyme (holo-TFIIH) active in transcription. Part of TBP-based Pol II pre-initiation complex (PIC), in which Pol II core assembles with general transcription factors and other specific initiation factors including GTF2E1, GTF2E2, GTF2F1, GTF2F2, TCEA1, ERCC2, ERCC3, GTF2H2, GTF2H3, GTF2H4, GTF2H5, GTF2A1, GTF2A2, GTF2B and TBP; this large multi-subunit PIC complex mediates DNA unwinding and targets Pol II core to the transcription start site where the first phosphodiester bond forms.</text>
</comment>
<keyword evidence="18 36" id="KW-0472">Membrane</keyword>
<evidence type="ECO:0000256" key="9">
    <source>
        <dbReference type="ARBA" id="ARBA00022723"/>
    </source>
</evidence>
<dbReference type="EMBL" id="VBQZ03000189">
    <property type="protein sequence ID" value="MXQ97382.1"/>
    <property type="molecule type" value="Genomic_DNA"/>
</dbReference>
<dbReference type="InterPro" id="IPR000421">
    <property type="entry name" value="FA58C"/>
</dbReference>
<proteinExistence type="inferred from homology"/>
<dbReference type="Pfam" id="PF03849">
    <property type="entry name" value="Tfb2"/>
    <property type="match status" value="1"/>
</dbReference>
<evidence type="ECO:0000256" key="2">
    <source>
        <dbReference type="ARBA" id="ARBA00004251"/>
    </source>
</evidence>
<dbReference type="InterPro" id="IPR002011">
    <property type="entry name" value="Tyr_kinase_rcpt_2_CS"/>
</dbReference>
<evidence type="ECO:0000256" key="15">
    <source>
        <dbReference type="ARBA" id="ARBA00022840"/>
    </source>
</evidence>
<dbReference type="FunFam" id="3.30.200.20:FF:000082">
    <property type="entry name" value="Epithelial discoidin domain-containing receptor 1"/>
    <property type="match status" value="1"/>
</dbReference>
<evidence type="ECO:0000256" key="8">
    <source>
        <dbReference type="ARBA" id="ARBA00022720"/>
    </source>
</evidence>
<keyword evidence="19" id="KW-0829">Tyrosine-protein kinase</keyword>
<dbReference type="GO" id="GO:0007595">
    <property type="term" value="P:lactation"/>
    <property type="evidence" value="ECO:0007669"/>
    <property type="project" value="UniProtKB-KW"/>
</dbReference>
<evidence type="ECO:0000256" key="7">
    <source>
        <dbReference type="ARBA" id="ARBA00022692"/>
    </source>
</evidence>
<keyword evidence="12 34" id="KW-0227">DNA damage</keyword>
<dbReference type="GO" id="GO:0005524">
    <property type="term" value="F:ATP binding"/>
    <property type="evidence" value="ECO:0007669"/>
    <property type="project" value="UniProtKB-UniRule"/>
</dbReference>
<evidence type="ECO:0000256" key="26">
    <source>
        <dbReference type="ARBA" id="ARBA00043262"/>
    </source>
</evidence>
<evidence type="ECO:0000256" key="10">
    <source>
        <dbReference type="ARBA" id="ARBA00022729"/>
    </source>
</evidence>
<keyword evidence="40" id="KW-1185">Reference proteome</keyword>
<evidence type="ECO:0000256" key="16">
    <source>
        <dbReference type="ARBA" id="ARBA00022989"/>
    </source>
</evidence>
<dbReference type="GO" id="GO:0004714">
    <property type="term" value="F:transmembrane receptor protein tyrosine kinase activity"/>
    <property type="evidence" value="ECO:0007669"/>
    <property type="project" value="UniProtKB-EC"/>
</dbReference>
<keyword evidence="5 33" id="KW-0597">Phosphoprotein</keyword>
<evidence type="ECO:0000259" key="37">
    <source>
        <dbReference type="PROSITE" id="PS50011"/>
    </source>
</evidence>
<evidence type="ECO:0000256" key="36">
    <source>
        <dbReference type="SAM" id="Phobius"/>
    </source>
</evidence>
<dbReference type="InterPro" id="IPR008979">
    <property type="entry name" value="Galactose-bd-like_sf"/>
</dbReference>
<dbReference type="PROSITE" id="PS01286">
    <property type="entry name" value="FA58C_2"/>
    <property type="match status" value="1"/>
</dbReference>
<dbReference type="InterPro" id="IPR000719">
    <property type="entry name" value="Prot_kinase_dom"/>
</dbReference>
<dbReference type="FunFam" id="2.60.120.260:FF:000007">
    <property type="entry name" value="Discoidin domain receptor tyrosine kinase 1"/>
    <property type="match status" value="1"/>
</dbReference>
<feature type="region of interest" description="Disordered" evidence="35">
    <location>
        <begin position="936"/>
        <end position="962"/>
    </location>
</feature>
<evidence type="ECO:0000256" key="5">
    <source>
        <dbReference type="ARBA" id="ARBA00022553"/>
    </source>
</evidence>
<dbReference type="InterPro" id="IPR048525">
    <property type="entry name" value="DDR1-2_DS-like"/>
</dbReference>
<dbReference type="GO" id="GO:0003690">
    <property type="term" value="F:double-stranded DNA binding"/>
    <property type="evidence" value="ECO:0007669"/>
    <property type="project" value="TreeGrafter"/>
</dbReference>
<accession>A0A6B0S5U3</accession>
<evidence type="ECO:0000256" key="31">
    <source>
        <dbReference type="ARBA" id="ARBA00064576"/>
    </source>
</evidence>
<comment type="similarity">
    <text evidence="29 33">Belongs to the protein kinase superfamily. Tyr protein kinase family. Insulin receptor subfamily.</text>
</comment>
<dbReference type="PANTHER" id="PTHR13152">
    <property type="entry name" value="TFIIH, POLYPEPTIDE 4"/>
    <property type="match status" value="1"/>
</dbReference>
<keyword evidence="24 34" id="KW-0234">DNA repair</keyword>
<evidence type="ECO:0000256" key="27">
    <source>
        <dbReference type="ARBA" id="ARBA00051243"/>
    </source>
</evidence>
<dbReference type="Proteomes" id="UP000322234">
    <property type="component" value="Unassembled WGS sequence"/>
</dbReference>
<dbReference type="Pfam" id="PF07714">
    <property type="entry name" value="PK_Tyr_Ser-Thr"/>
    <property type="match status" value="1"/>
</dbReference>
<evidence type="ECO:0000256" key="3">
    <source>
        <dbReference type="ARBA" id="ARBA00007132"/>
    </source>
</evidence>
<evidence type="ECO:0000313" key="39">
    <source>
        <dbReference type="EMBL" id="MXQ97382.1"/>
    </source>
</evidence>
<evidence type="ECO:0000256" key="32">
    <source>
        <dbReference type="PROSITE-ProRule" id="PRU10141"/>
    </source>
</evidence>
<dbReference type="GO" id="GO:0005675">
    <property type="term" value="C:transcription factor TFIIH holo complex"/>
    <property type="evidence" value="ECO:0007669"/>
    <property type="project" value="TreeGrafter"/>
</dbReference>
<keyword evidence="11 32" id="KW-0547">Nucleotide-binding</keyword>
<dbReference type="Gene3D" id="1.10.510.10">
    <property type="entry name" value="Transferase(Phosphotransferase) domain 1"/>
    <property type="match status" value="1"/>
</dbReference>
<dbReference type="GO" id="GO:0000439">
    <property type="term" value="C:transcription factor TFIIH core complex"/>
    <property type="evidence" value="ECO:0007669"/>
    <property type="project" value="InterPro"/>
</dbReference>
<dbReference type="InterPro" id="IPR020635">
    <property type="entry name" value="Tyr_kinase_cat_dom"/>
</dbReference>
<comment type="subunit">
    <text evidence="30">Homodimer. Interacts (via PPxY motif) with WWC1 (via WW domains) in a collagen-regulated manner. Forms a tripartite complex with WWC1 and PRKCZ, but predominantly in the absence of collagen. Interacts (tyrosine phosphorylated) with SHC1. Interacts with SRC. Interacts with MYH9. Interacts with CDH1. Interacts with PTPN11. Interacts with NCK2.</text>
</comment>
<feature type="region of interest" description="Disordered" evidence="35">
    <location>
        <begin position="112"/>
        <end position="135"/>
    </location>
</feature>
<dbReference type="GO" id="GO:0038063">
    <property type="term" value="P:collagen-activated tyrosine kinase receptor signaling pathway"/>
    <property type="evidence" value="ECO:0007669"/>
    <property type="project" value="UniProtKB-ARBA"/>
</dbReference>
<evidence type="ECO:0000256" key="35">
    <source>
        <dbReference type="SAM" id="MobiDB-lite"/>
    </source>
</evidence>
<sequence>MVTSKPAAAGPGSCSWGSGWADKARRPWQPQSRNPKALRQGGTATQENPELERCCPRPHRPKGSGAMGPGALSFLLLLLLVATGDADMKGHFDPAKCRYALGMQDRTIPDGDISASSSWSDSTAARHSRLESSDGDGAWCPAGPVFPKEEEYLQVDLRRLHLVALVGTQGRHAGGLGKEFSPSYRLRYSRDGHRWMDWRDRWGQEVILGNEDPGGVVLKDLGPPMVARLVRFYPRADRVMSVCLRVELYGCLWKDGLLSYTAPVGQTMYLSEAVHLNDSTYDGYTTHTVGGLQYGGLGQLADGVVGLDDFRKSQELRVWPGYDYVGWSNHSFPSGYVEMEFEFDRLRAFQAMQVHCNNMHTLGARLPGGVECRFKRGPAMAWEGEPVRHALGGSLGDPRARTVSVPLGGRMGRFLQCRFLFAGPWLLFSEISFISDVVNDSSLALGGTFPPAPWWPPGPPPTNFSSLELEPRGQQPVAKAEGSPTAILIGCLVAIILLLLLIIALMLWRLHWRRLLSKAERRVLEEELTVHLSVPGDTILINNRPGPREPPPYQEPRPRGNPPHSAPSVPNSSALLLSNPAYRLLLATYARPPRGPGPPTPAWAKPTNTQACSGDYMEPEKPGAPLLPPPPQNSVPHYAEADIVTLQGVTGGNTYAVPALPPGAAGDGPPRVDFPRSRLRFKEKLGEGQFGEVHLCEVESPQDLVSLDFPLSVRKGHPLLVAVKILRPDATKNARNDFLKEVKIMSRLKDPNIIRLLGVCVQDDPLCMITDYMENGDLNQFLSAHQLEDKATEGPGDGEAAQGPTISYPMLLHVAAQIASGMRYLATLNFVHRDLATRNCLVGENFTIKIADFGMSRNLYAGDYYRVQGRAVLPIRWMAWECILMGKFTTASDVWAFGVTLWEVLMLCRAQPFGQLTDEQVIENAGEFFRDQGRQVRAKGREDGSEGPEGPEPVMESTPSRGGLNRVHLQCRNLQEFLGGLSPGILDRLYGHPATCLAVFRELPSLAKNWVMRMLFLEQPLPQAAVALWVKKEFSKAQEESTGLLSGLRIWHTQLLPGGLQGLILNPIFRQNLRIALLGGGKAWSDDTSQLGPDKHARDVLSLDKYAEERWEVVLHFMVGSPSAAVSQDLAQLLSQAGLMKSAEPGEPPCITSAGFQFLLLDTPAQLWYFMLQYLQTAQSRGMDLVEILSFLFQLSFSTLGKDYSVEGMSDSLLNFLQHLREFGLVFQRKRKSRRYYPTRLAINLSSGVSGAGGTAHQPGFIVVETNYRLYAYTESELQIALIALFSEMLYRFPNMVVAQVTRESVQQAIASGITAQQIIHFLRTRAHPVMLKQTPVLPPTITDQIRLWELERDRLRFTEGVLYNQFLSQVDFELLLAHARELGVLVFENSAKRLMVVTPAGHSDVKRFWKRQKHNS</sequence>
<dbReference type="SMART" id="SM00231">
    <property type="entry name" value="FA58C"/>
    <property type="match status" value="1"/>
</dbReference>
<dbReference type="PROSITE" id="PS50011">
    <property type="entry name" value="PROTEIN_KINASE_DOM"/>
    <property type="match status" value="1"/>
</dbReference>
<keyword evidence="23" id="KW-0325">Glycoprotein</keyword>
<feature type="compositionally biased region" description="Pro residues" evidence="35">
    <location>
        <begin position="548"/>
        <end position="565"/>
    </location>
</feature>
<evidence type="ECO:0000256" key="23">
    <source>
        <dbReference type="ARBA" id="ARBA00023180"/>
    </source>
</evidence>
<dbReference type="FunFam" id="1.10.510.10:FF:000053">
    <property type="entry name" value="Epithelial discoidin domain-containing receptor 1"/>
    <property type="match status" value="1"/>
</dbReference>
<reference evidence="39" key="1">
    <citation type="submission" date="2019-10" db="EMBL/GenBank/DDBJ databases">
        <title>The sequence and de novo assembly of the wild yak genome.</title>
        <authorList>
            <person name="Liu Y."/>
        </authorList>
    </citation>
    <scope>NUCLEOTIDE SEQUENCE [LARGE SCALE GENOMIC DNA]</scope>
    <source>
        <strain evidence="39">WY2019</strain>
    </source>
</reference>
<feature type="domain" description="F5/8 type C" evidence="38">
    <location>
        <begin position="97"/>
        <end position="251"/>
    </location>
</feature>
<dbReference type="InterPro" id="IPR040662">
    <property type="entry name" value="Tfb2_C"/>
</dbReference>
<comment type="caution">
    <text evidence="39">The sequence shown here is derived from an EMBL/GenBank/DDBJ whole genome shotgun (WGS) entry which is preliminary data.</text>
</comment>
<evidence type="ECO:0000256" key="12">
    <source>
        <dbReference type="ARBA" id="ARBA00022763"/>
    </source>
</evidence>
<feature type="transmembrane region" description="Helical" evidence="36">
    <location>
        <begin position="486"/>
        <end position="508"/>
    </location>
</feature>
<dbReference type="EC" id="2.7.10.1" evidence="33"/>
<keyword evidence="4" id="KW-1003">Cell membrane</keyword>
<dbReference type="GO" id="GO:0006289">
    <property type="term" value="P:nucleotide-excision repair"/>
    <property type="evidence" value="ECO:0007669"/>
    <property type="project" value="InterPro"/>
</dbReference>
<keyword evidence="15 32" id="KW-0067">ATP-binding</keyword>
<evidence type="ECO:0000256" key="29">
    <source>
        <dbReference type="ARBA" id="ARBA00061639"/>
    </source>
</evidence>
<dbReference type="PANTHER" id="PTHR13152:SF0">
    <property type="entry name" value="GENERAL TRANSCRIPTION FACTOR IIH SUBUNIT 4"/>
    <property type="match status" value="1"/>
</dbReference>
<evidence type="ECO:0000256" key="13">
    <source>
        <dbReference type="ARBA" id="ARBA00022777"/>
    </source>
</evidence>
<keyword evidence="17 34" id="KW-0805">Transcription regulation</keyword>
<evidence type="ECO:0000256" key="34">
    <source>
        <dbReference type="RuleBase" id="RU364024"/>
    </source>
</evidence>
<evidence type="ECO:0000256" key="4">
    <source>
        <dbReference type="ARBA" id="ARBA00022475"/>
    </source>
</evidence>
<dbReference type="InterPro" id="IPR004598">
    <property type="entry name" value="TFIIH_p52/Tfb2"/>
</dbReference>
<keyword evidence="9" id="KW-0479">Metal-binding</keyword>
<evidence type="ECO:0000256" key="25">
    <source>
        <dbReference type="ARBA" id="ARBA00023242"/>
    </source>
</evidence>
<protein>
    <recommendedName>
        <fullName evidence="33 34">Multifunctional fusion protein</fullName>
    </recommendedName>
    <domain>
        <recommendedName>
            <fullName evidence="33">Tyrosine-protein kinase receptor</fullName>
            <ecNumber evidence="33">2.7.10.1</ecNumber>
        </recommendedName>
    </domain>
    <domain>
        <recommendedName>
            <fullName evidence="34">General transcription factor IIH subunit 4</fullName>
        </recommendedName>
    </domain>
</protein>
<dbReference type="SUPFAM" id="SSF49785">
    <property type="entry name" value="Galactose-binding domain-like"/>
    <property type="match status" value="1"/>
</dbReference>
<evidence type="ECO:0000256" key="24">
    <source>
        <dbReference type="ARBA" id="ARBA00023204"/>
    </source>
</evidence>
<evidence type="ECO:0000256" key="33">
    <source>
        <dbReference type="RuleBase" id="RU000312"/>
    </source>
</evidence>
<keyword evidence="6" id="KW-0808">Transferase</keyword>
<keyword evidence="25 34" id="KW-0539">Nucleus</keyword>
<evidence type="ECO:0000256" key="30">
    <source>
        <dbReference type="ARBA" id="ARBA00063678"/>
    </source>
</evidence>
<comment type="subcellular location">
    <subcellularLocation>
        <location evidence="2">Cell membrane</location>
        <topology evidence="2">Single-pass type I membrane protein</topology>
    </subcellularLocation>
    <subcellularLocation>
        <location evidence="1 34">Nucleus</location>
    </subcellularLocation>
</comment>
<feature type="compositionally biased region" description="Low complexity" evidence="35">
    <location>
        <begin position="114"/>
        <end position="125"/>
    </location>
</feature>
<comment type="similarity">
    <text evidence="3 34">Belongs to the TFB2 family.</text>
</comment>
<dbReference type="Gene3D" id="3.30.200.20">
    <property type="entry name" value="Phosphorylase Kinase, domain 1"/>
    <property type="match status" value="1"/>
</dbReference>
<keyword evidence="14" id="KW-0106">Calcium</keyword>
<dbReference type="InterPro" id="IPR017441">
    <property type="entry name" value="Protein_kinase_ATP_BS"/>
</dbReference>
<organism evidence="39 40">
    <name type="scientific">Bos mutus</name>
    <name type="common">wild yak</name>
    <dbReference type="NCBI Taxonomy" id="72004"/>
    <lineage>
        <taxon>Eukaryota</taxon>
        <taxon>Metazoa</taxon>
        <taxon>Chordata</taxon>
        <taxon>Craniata</taxon>
        <taxon>Vertebrata</taxon>
        <taxon>Euteleostomi</taxon>
        <taxon>Mammalia</taxon>
        <taxon>Eutheria</taxon>
        <taxon>Laurasiatheria</taxon>
        <taxon>Artiodactyla</taxon>
        <taxon>Ruminantia</taxon>
        <taxon>Pecora</taxon>
        <taxon>Bovidae</taxon>
        <taxon>Bovinae</taxon>
        <taxon>Bos</taxon>
    </lineage>
</organism>
<keyword evidence="16 36" id="KW-1133">Transmembrane helix</keyword>
<dbReference type="CDD" id="cd00057">
    <property type="entry name" value="FA58C"/>
    <property type="match status" value="1"/>
</dbReference>
<dbReference type="GO" id="GO:0006366">
    <property type="term" value="P:transcription by RNA polymerase II"/>
    <property type="evidence" value="ECO:0007669"/>
    <property type="project" value="UniProtKB-ARBA"/>
</dbReference>
<keyword evidence="13" id="KW-0418">Kinase</keyword>
<feature type="region of interest" description="Disordered" evidence="35">
    <location>
        <begin position="539"/>
        <end position="572"/>
    </location>
</feature>
<feature type="binding site" evidence="32">
    <location>
        <position position="715"/>
    </location>
    <ligand>
        <name>ATP</name>
        <dbReference type="ChEBI" id="CHEBI:30616"/>
    </ligand>
</feature>
<keyword evidence="22 33" id="KW-0675">Receptor</keyword>
<dbReference type="InterPro" id="IPR008266">
    <property type="entry name" value="Tyr_kinase_AS"/>
</dbReference>
<evidence type="ECO:0000259" key="38">
    <source>
        <dbReference type="PROSITE" id="PS50022"/>
    </source>
</evidence>
<dbReference type="Pfam" id="PF00754">
    <property type="entry name" value="F5_F8_type_C"/>
    <property type="match status" value="1"/>
</dbReference>
<gene>
    <name evidence="39" type="ORF">E5288_WYG005277</name>
</gene>
<evidence type="ECO:0000256" key="11">
    <source>
        <dbReference type="ARBA" id="ARBA00022741"/>
    </source>
</evidence>
<evidence type="ECO:0000256" key="1">
    <source>
        <dbReference type="ARBA" id="ARBA00004123"/>
    </source>
</evidence>
<keyword evidence="7 33" id="KW-0812">Transmembrane</keyword>
<dbReference type="InterPro" id="IPR011009">
    <property type="entry name" value="Kinase-like_dom_sf"/>
</dbReference>
<dbReference type="NCBIfam" id="TIGR00625">
    <property type="entry name" value="tfb2"/>
    <property type="match status" value="1"/>
</dbReference>
<evidence type="ECO:0000256" key="22">
    <source>
        <dbReference type="ARBA" id="ARBA00023170"/>
    </source>
</evidence>
<dbReference type="PRINTS" id="PR00109">
    <property type="entry name" value="TYRKINASE"/>
</dbReference>
<evidence type="ECO:0000256" key="21">
    <source>
        <dbReference type="ARBA" id="ARBA00023163"/>
    </source>
</evidence>
<keyword evidence="10" id="KW-0732">Signal</keyword>
<dbReference type="GO" id="GO:0046872">
    <property type="term" value="F:metal ion binding"/>
    <property type="evidence" value="ECO:0007669"/>
    <property type="project" value="UniProtKB-KW"/>
</dbReference>
<evidence type="ECO:0000256" key="19">
    <source>
        <dbReference type="ARBA" id="ARBA00023137"/>
    </source>
</evidence>
<evidence type="ECO:0000256" key="20">
    <source>
        <dbReference type="ARBA" id="ARBA00023157"/>
    </source>
</evidence>
<keyword evidence="21 34" id="KW-0804">Transcription</keyword>
<comment type="catalytic activity">
    <reaction evidence="27 33">
        <text>L-tyrosyl-[protein] + ATP = O-phospho-L-tyrosyl-[protein] + ADP + H(+)</text>
        <dbReference type="Rhea" id="RHEA:10596"/>
        <dbReference type="Rhea" id="RHEA-COMP:10136"/>
        <dbReference type="Rhea" id="RHEA-COMP:20101"/>
        <dbReference type="ChEBI" id="CHEBI:15378"/>
        <dbReference type="ChEBI" id="CHEBI:30616"/>
        <dbReference type="ChEBI" id="CHEBI:46858"/>
        <dbReference type="ChEBI" id="CHEBI:61978"/>
        <dbReference type="ChEBI" id="CHEBI:456216"/>
        <dbReference type="EC" id="2.7.10.1"/>
    </reaction>
</comment>
<dbReference type="PROSITE" id="PS01285">
    <property type="entry name" value="FA58C_1"/>
    <property type="match status" value="1"/>
</dbReference>
<evidence type="ECO:0000313" key="40">
    <source>
        <dbReference type="Proteomes" id="UP000322234"/>
    </source>
</evidence>
<dbReference type="PROSITE" id="PS50022">
    <property type="entry name" value="FA58C_3"/>
    <property type="match status" value="1"/>
</dbReference>
<dbReference type="Gene3D" id="3.30.70.2610">
    <property type="match status" value="1"/>
</dbReference>
<dbReference type="PROSITE" id="PS00109">
    <property type="entry name" value="PROTEIN_KINASE_TYR"/>
    <property type="match status" value="1"/>
</dbReference>
<dbReference type="InterPro" id="IPR001245">
    <property type="entry name" value="Ser-Thr/Tyr_kinase_cat_dom"/>
</dbReference>
<keyword evidence="26" id="KW-0421">Lactation</keyword>
<dbReference type="GO" id="GO:0001671">
    <property type="term" value="F:ATPase activator activity"/>
    <property type="evidence" value="ECO:0007669"/>
    <property type="project" value="InterPro"/>
</dbReference>
<dbReference type="GO" id="GO:0005886">
    <property type="term" value="C:plasma membrane"/>
    <property type="evidence" value="ECO:0007669"/>
    <property type="project" value="UniProtKB-SubCell"/>
</dbReference>
<keyword evidence="8" id="KW-0635">Pregnancy</keyword>
<evidence type="ECO:0000256" key="28">
    <source>
        <dbReference type="ARBA" id="ARBA00057028"/>
    </source>
</evidence>
<dbReference type="SUPFAM" id="SSF56112">
    <property type="entry name" value="Protein kinase-like (PK-like)"/>
    <property type="match status" value="1"/>
</dbReference>
<dbReference type="Pfam" id="PF18307">
    <property type="entry name" value="Tfb2_C"/>
    <property type="match status" value="1"/>
</dbReference>
<dbReference type="GO" id="GO:0007565">
    <property type="term" value="P:female pregnancy"/>
    <property type="evidence" value="ECO:0007669"/>
    <property type="project" value="UniProtKB-KW"/>
</dbReference>
<feature type="region of interest" description="Disordered" evidence="35">
    <location>
        <begin position="1"/>
        <end position="66"/>
    </location>
</feature>
<dbReference type="PROSITE" id="PS00107">
    <property type="entry name" value="PROTEIN_KINASE_ATP"/>
    <property type="match status" value="1"/>
</dbReference>
<dbReference type="PROSITE" id="PS00239">
    <property type="entry name" value="RECEPTOR_TYR_KIN_II"/>
    <property type="match status" value="1"/>
</dbReference>
<dbReference type="FunFam" id="2.60.120.1190:FF:000002">
    <property type="entry name" value="epithelial discoidin domain-containing receptor 1"/>
    <property type="match status" value="1"/>
</dbReference>
<name>A0A6B0S5U3_9CETA</name>
<comment type="function">
    <text evidence="34">Component of the general transcription and DNA repair factor IIH (TFIIH) core complex which is involved in general and transcription-coupled nucleotide excision repair (NER) of damaged DNA.</text>
</comment>
<keyword evidence="20" id="KW-1015">Disulfide bond</keyword>
<evidence type="ECO:0000256" key="18">
    <source>
        <dbReference type="ARBA" id="ARBA00023136"/>
    </source>
</evidence>
<dbReference type="SMART" id="SM00219">
    <property type="entry name" value="TyrKc"/>
    <property type="match status" value="1"/>
</dbReference>
<dbReference type="Pfam" id="PF21114">
    <property type="entry name" value="DDR1-2_DS-like"/>
    <property type="match status" value="1"/>
</dbReference>
<evidence type="ECO:0000256" key="17">
    <source>
        <dbReference type="ARBA" id="ARBA00023015"/>
    </source>
</evidence>
<dbReference type="FunFam" id="3.30.70.2610:FF:000001">
    <property type="entry name" value="General transcription factor IIH subunit 4"/>
    <property type="match status" value="1"/>
</dbReference>
<dbReference type="Gene3D" id="2.60.120.260">
    <property type="entry name" value="Galactose-binding domain-like"/>
    <property type="match status" value="1"/>
</dbReference>
<dbReference type="Gene3D" id="2.60.120.1190">
    <property type="match status" value="1"/>
</dbReference>
<evidence type="ECO:0000256" key="14">
    <source>
        <dbReference type="ARBA" id="ARBA00022837"/>
    </source>
</evidence>
<evidence type="ECO:0000256" key="6">
    <source>
        <dbReference type="ARBA" id="ARBA00022679"/>
    </source>
</evidence>
<comment type="function">
    <text evidence="28">Component of the general transcription and DNA repair factor IIH (TFIIH) core complex, which is involved in general and transcription-coupled nucleotide excision repair (NER) of damaged DNA and, when complexed to CAK, in RNA transcription by RNA polymerase II. In NER, TFIIH acts by opening DNA around the lesion to allow the excision of the damaged oligonucleotide and its replacement by a new DNA fragment. In transcription, TFIIH has an essential role in transcription initiation. When the pre-initiation complex (PIC) has been established, TFIIH is required for promoter opening and promoter escape. Phosphorylation of the C-terminal tail (CTD) of the largest subunit of RNA polymerase II by the kinase module CAK controls the initiation of transcription.</text>
</comment>